<gene>
    <name evidence="2" type="ORF">FSC09_17540</name>
</gene>
<geneLocation type="plasmid" evidence="3">
    <name>pb18-4</name>
</geneLocation>
<reference evidence="2 3" key="1">
    <citation type="submission" date="2019-09" db="EMBL/GenBank/DDBJ databases">
        <title>Non-baumannii Acinetobacter spp. carrying blaNDM-1 isolated in China.</title>
        <authorList>
            <person name="Cui C."/>
            <person name="Chen C."/>
            <person name="Sun J."/>
            <person name="Liu Y."/>
        </authorList>
    </citation>
    <scope>NUCLEOTIDE SEQUENCE [LARGE SCALE GENOMIC DNA]</scope>
    <source>
        <strain evidence="2 3">B18</strain>
        <plasmid evidence="3">pb18-4</plasmid>
    </source>
</reference>
<dbReference type="AlphaFoldDB" id="A0A6C0Y7W0"/>
<accession>A0A6C0Y7W0</accession>
<organism evidence="2 3">
    <name type="scientific">Acinetobacter indicus</name>
    <dbReference type="NCBI Taxonomy" id="756892"/>
    <lineage>
        <taxon>Bacteria</taxon>
        <taxon>Pseudomonadati</taxon>
        <taxon>Pseudomonadota</taxon>
        <taxon>Gammaproteobacteria</taxon>
        <taxon>Moraxellales</taxon>
        <taxon>Moraxellaceae</taxon>
        <taxon>Acinetobacter</taxon>
    </lineage>
</organism>
<evidence type="ECO:0000256" key="1">
    <source>
        <dbReference type="SAM" id="Phobius"/>
    </source>
</evidence>
<evidence type="ECO:0000313" key="2">
    <source>
        <dbReference type="EMBL" id="QIC72163.1"/>
    </source>
</evidence>
<protein>
    <submittedName>
        <fullName evidence="2">Uncharacterized protein</fullName>
    </submittedName>
</protein>
<sequence length="295" mass="32607">MKSNHQVFQHLPLLNFQLITEKNENGNPIATKLTIFVDSDEDDLNRNLTDISLDHPHVYDFSLKFEGFQSFLGGSENEKLISGKVILVAKVNELSERLDIAERMSVQDKLIELAAPKLRVLPVKAATSKHPAIWASPEDIARQIKSNWLDVFSSALSGYLVQSYNLFNAKSIAEAIEANNEQTALFHTSTNTNAKTNSGDSQESSLFGNLNSKQRKLAYSISGFTAVFLFVIAATLVKSVFFPGNSINQAQLANNNFQVPTNVMSLEEAKKAQLRELGINPDDLAADLGCFVEEN</sequence>
<keyword evidence="1" id="KW-1133">Transmembrane helix</keyword>
<keyword evidence="1" id="KW-0472">Membrane</keyword>
<dbReference type="RefSeq" id="WP_163146722.1">
    <property type="nucleotide sequence ID" value="NZ_CP044459.1"/>
</dbReference>
<name>A0A6C0Y7W0_9GAMM</name>
<proteinExistence type="predicted"/>
<keyword evidence="1" id="KW-0812">Transmembrane</keyword>
<dbReference type="Proteomes" id="UP000503440">
    <property type="component" value="Plasmid pB18-4"/>
</dbReference>
<dbReference type="EMBL" id="CP044459">
    <property type="protein sequence ID" value="QIC72163.1"/>
    <property type="molecule type" value="Genomic_DNA"/>
</dbReference>
<evidence type="ECO:0000313" key="3">
    <source>
        <dbReference type="Proteomes" id="UP000503440"/>
    </source>
</evidence>
<feature type="transmembrane region" description="Helical" evidence="1">
    <location>
        <begin position="217"/>
        <end position="237"/>
    </location>
</feature>
<keyword evidence="2" id="KW-0614">Plasmid</keyword>